<keyword evidence="7 11" id="KW-0862">Zinc</keyword>
<dbReference type="EMBL" id="JAAXOX010000002">
    <property type="protein sequence ID" value="NKY21988.1"/>
    <property type="molecule type" value="Genomic_DNA"/>
</dbReference>
<dbReference type="GO" id="GO:0005829">
    <property type="term" value="C:cytosol"/>
    <property type="evidence" value="ECO:0007669"/>
    <property type="project" value="TreeGrafter"/>
</dbReference>
<protein>
    <submittedName>
        <fullName evidence="13">Transcriptional repressor</fullName>
    </submittedName>
</protein>
<keyword evidence="14" id="KW-1185">Reference proteome</keyword>
<dbReference type="InterPro" id="IPR002481">
    <property type="entry name" value="FUR"/>
</dbReference>
<keyword evidence="4" id="KW-0963">Cytoplasm</keyword>
<dbReference type="InterPro" id="IPR043135">
    <property type="entry name" value="Fur_C"/>
</dbReference>
<dbReference type="GO" id="GO:0045892">
    <property type="term" value="P:negative regulation of DNA-templated transcription"/>
    <property type="evidence" value="ECO:0007669"/>
    <property type="project" value="TreeGrafter"/>
</dbReference>
<dbReference type="Gene3D" id="3.30.1490.190">
    <property type="match status" value="1"/>
</dbReference>
<feature type="binding site" evidence="12">
    <location>
        <position position="79"/>
    </location>
    <ligand>
        <name>Fe cation</name>
        <dbReference type="ChEBI" id="CHEBI:24875"/>
    </ligand>
</feature>
<comment type="subunit">
    <text evidence="3">Homodimer.</text>
</comment>
<name>A0A7X6KU10_9CELL</name>
<comment type="cofactor">
    <cofactor evidence="11">
        <name>Zn(2+)</name>
        <dbReference type="ChEBI" id="CHEBI:29105"/>
    </cofactor>
    <text evidence="11">Binds 1 zinc ion per subunit.</text>
</comment>
<dbReference type="AlphaFoldDB" id="A0A7X6KU10"/>
<dbReference type="Gene3D" id="1.10.10.10">
    <property type="entry name" value="Winged helix-like DNA-binding domain superfamily/Winged helix DNA-binding domain"/>
    <property type="match status" value="1"/>
</dbReference>
<dbReference type="InterPro" id="IPR036388">
    <property type="entry name" value="WH-like_DNA-bd_sf"/>
</dbReference>
<feature type="binding site" evidence="11">
    <location>
        <position position="88"/>
    </location>
    <ligand>
        <name>Zn(2+)</name>
        <dbReference type="ChEBI" id="CHEBI:29105"/>
    </ligand>
</feature>
<dbReference type="InterPro" id="IPR036390">
    <property type="entry name" value="WH_DNA-bd_sf"/>
</dbReference>
<evidence type="ECO:0000313" key="13">
    <source>
        <dbReference type="EMBL" id="NKY21988.1"/>
    </source>
</evidence>
<dbReference type="Proteomes" id="UP000581206">
    <property type="component" value="Unassembled WGS sequence"/>
</dbReference>
<evidence type="ECO:0000256" key="10">
    <source>
        <dbReference type="ARBA" id="ARBA00023163"/>
    </source>
</evidence>
<feature type="binding site" evidence="12">
    <location>
        <position position="100"/>
    </location>
    <ligand>
        <name>Fe cation</name>
        <dbReference type="ChEBI" id="CHEBI:24875"/>
    </ligand>
</feature>
<evidence type="ECO:0000256" key="7">
    <source>
        <dbReference type="ARBA" id="ARBA00022833"/>
    </source>
</evidence>
<feature type="binding site" evidence="12">
    <location>
        <position position="117"/>
    </location>
    <ligand>
        <name>Fe cation</name>
        <dbReference type="ChEBI" id="CHEBI:24875"/>
    </ligand>
</feature>
<organism evidence="13 14">
    <name type="scientific">Cellulomonas denverensis</name>
    <dbReference type="NCBI Taxonomy" id="264297"/>
    <lineage>
        <taxon>Bacteria</taxon>
        <taxon>Bacillati</taxon>
        <taxon>Actinomycetota</taxon>
        <taxon>Actinomycetes</taxon>
        <taxon>Micrococcales</taxon>
        <taxon>Cellulomonadaceae</taxon>
        <taxon>Cellulomonas</taxon>
    </lineage>
</organism>
<comment type="cofactor">
    <cofactor evidence="12">
        <name>Mn(2+)</name>
        <dbReference type="ChEBI" id="CHEBI:29035"/>
    </cofactor>
    <cofactor evidence="12">
        <name>Fe(2+)</name>
        <dbReference type="ChEBI" id="CHEBI:29033"/>
    </cofactor>
    <text evidence="12">Binds 1 Mn(2+) or Fe(2+) ion per subunit.</text>
</comment>
<gene>
    <name evidence="13" type="ORF">HGA03_04840</name>
</gene>
<dbReference type="PANTHER" id="PTHR33202">
    <property type="entry name" value="ZINC UPTAKE REGULATION PROTEIN"/>
    <property type="match status" value="1"/>
</dbReference>
<comment type="similarity">
    <text evidence="2">Belongs to the Fur family.</text>
</comment>
<evidence type="ECO:0000256" key="5">
    <source>
        <dbReference type="ARBA" id="ARBA00022491"/>
    </source>
</evidence>
<evidence type="ECO:0000256" key="11">
    <source>
        <dbReference type="PIRSR" id="PIRSR602481-1"/>
    </source>
</evidence>
<dbReference type="Pfam" id="PF01475">
    <property type="entry name" value="FUR"/>
    <property type="match status" value="1"/>
</dbReference>
<dbReference type="PANTHER" id="PTHR33202:SF2">
    <property type="entry name" value="FERRIC UPTAKE REGULATION PROTEIN"/>
    <property type="match status" value="1"/>
</dbReference>
<dbReference type="GO" id="GO:0003700">
    <property type="term" value="F:DNA-binding transcription factor activity"/>
    <property type="evidence" value="ECO:0007669"/>
    <property type="project" value="InterPro"/>
</dbReference>
<feature type="binding site" evidence="11">
    <location>
        <position position="128"/>
    </location>
    <ligand>
        <name>Zn(2+)</name>
        <dbReference type="ChEBI" id="CHEBI:29105"/>
    </ligand>
</feature>
<evidence type="ECO:0000256" key="3">
    <source>
        <dbReference type="ARBA" id="ARBA00011738"/>
    </source>
</evidence>
<keyword evidence="6 11" id="KW-0479">Metal-binding</keyword>
<evidence type="ECO:0000256" key="4">
    <source>
        <dbReference type="ARBA" id="ARBA00022490"/>
    </source>
</evidence>
<keyword evidence="10" id="KW-0804">Transcription</keyword>
<dbReference type="GO" id="GO:0000976">
    <property type="term" value="F:transcription cis-regulatory region binding"/>
    <property type="evidence" value="ECO:0007669"/>
    <property type="project" value="TreeGrafter"/>
</dbReference>
<evidence type="ECO:0000256" key="2">
    <source>
        <dbReference type="ARBA" id="ARBA00007957"/>
    </source>
</evidence>
<dbReference type="GO" id="GO:1900376">
    <property type="term" value="P:regulation of secondary metabolite biosynthetic process"/>
    <property type="evidence" value="ECO:0007669"/>
    <property type="project" value="TreeGrafter"/>
</dbReference>
<dbReference type="CDD" id="cd07153">
    <property type="entry name" value="Fur_like"/>
    <property type="match status" value="1"/>
</dbReference>
<evidence type="ECO:0000256" key="12">
    <source>
        <dbReference type="PIRSR" id="PIRSR602481-2"/>
    </source>
</evidence>
<evidence type="ECO:0000256" key="1">
    <source>
        <dbReference type="ARBA" id="ARBA00004496"/>
    </source>
</evidence>
<dbReference type="RefSeq" id="WP_168629107.1">
    <property type="nucleotide sequence ID" value="NZ_BONL01000002.1"/>
</dbReference>
<keyword evidence="8" id="KW-0805">Transcription regulation</keyword>
<comment type="subcellular location">
    <subcellularLocation>
        <location evidence="1">Cytoplasm</location>
    </subcellularLocation>
</comment>
<keyword evidence="9" id="KW-0238">DNA-binding</keyword>
<dbReference type="GO" id="GO:0008270">
    <property type="term" value="F:zinc ion binding"/>
    <property type="evidence" value="ECO:0007669"/>
    <property type="project" value="TreeGrafter"/>
</dbReference>
<evidence type="ECO:0000256" key="6">
    <source>
        <dbReference type="ARBA" id="ARBA00022723"/>
    </source>
</evidence>
<keyword evidence="12" id="KW-0408">Iron</keyword>
<comment type="caution">
    <text evidence="13">The sequence shown here is derived from an EMBL/GenBank/DDBJ whole genome shotgun (WGS) entry which is preliminary data.</text>
</comment>
<accession>A0A7X6KU10</accession>
<proteinExistence type="inferred from homology"/>
<keyword evidence="5" id="KW-0678">Repressor</keyword>
<feature type="binding site" evidence="11">
    <location>
        <position position="85"/>
    </location>
    <ligand>
        <name>Zn(2+)</name>
        <dbReference type="ChEBI" id="CHEBI:29105"/>
    </ligand>
</feature>
<dbReference type="SUPFAM" id="SSF46785">
    <property type="entry name" value="Winged helix' DNA-binding domain"/>
    <property type="match status" value="1"/>
</dbReference>
<sequence>MAVVQRNTRQRAEILSLLDDLDEFRSAQQLHDLLRANGSTTGLATVYRAVQTLAEQGEVDVLRSPEGESVYRRCARRSHHHHLMCRYCGTAVEIDGPGAESWADQVGATHGFTDVAHTIELVGTCADCRAKLAAGIDPTP</sequence>
<evidence type="ECO:0000256" key="9">
    <source>
        <dbReference type="ARBA" id="ARBA00023125"/>
    </source>
</evidence>
<feature type="binding site" evidence="11">
    <location>
        <position position="125"/>
    </location>
    <ligand>
        <name>Zn(2+)</name>
        <dbReference type="ChEBI" id="CHEBI:29105"/>
    </ligand>
</feature>
<reference evidence="13 14" key="1">
    <citation type="submission" date="2020-04" db="EMBL/GenBank/DDBJ databases">
        <title>MicrobeNet Type strains.</title>
        <authorList>
            <person name="Nicholson A.C."/>
        </authorList>
    </citation>
    <scope>NUCLEOTIDE SEQUENCE [LARGE SCALE GENOMIC DNA]</scope>
    <source>
        <strain evidence="13 14">ATCC BAA-788</strain>
    </source>
</reference>
<evidence type="ECO:0000256" key="8">
    <source>
        <dbReference type="ARBA" id="ARBA00023015"/>
    </source>
</evidence>
<evidence type="ECO:0000313" key="14">
    <source>
        <dbReference type="Proteomes" id="UP000581206"/>
    </source>
</evidence>
<dbReference type="FunFam" id="1.10.10.10:FF:000459">
    <property type="entry name" value="Ferric uptake regulation protein"/>
    <property type="match status" value="1"/>
</dbReference>